<protein>
    <submittedName>
        <fullName evidence="1">Uncharacterized protein</fullName>
    </submittedName>
</protein>
<reference evidence="1 2" key="1">
    <citation type="submission" date="2019-01" db="EMBL/GenBank/DDBJ databases">
        <authorList>
            <person name="Chen W.-M."/>
        </authorList>
    </citation>
    <scope>NUCLEOTIDE SEQUENCE [LARGE SCALE GENOMIC DNA]</scope>
    <source>
        <strain evidence="1 2">KYPY4</strain>
    </source>
</reference>
<accession>A0A437RGX8</accession>
<dbReference type="EMBL" id="SACR01000003">
    <property type="protein sequence ID" value="RVU46009.1"/>
    <property type="molecule type" value="Genomic_DNA"/>
</dbReference>
<evidence type="ECO:0000313" key="2">
    <source>
        <dbReference type="Proteomes" id="UP000285575"/>
    </source>
</evidence>
<dbReference type="AlphaFoldDB" id="A0A437RGX8"/>
<dbReference type="Gene3D" id="3.10.450.610">
    <property type="match status" value="1"/>
</dbReference>
<comment type="caution">
    <text evidence="1">The sequence shown here is derived from an EMBL/GenBank/DDBJ whole genome shotgun (WGS) entry which is preliminary data.</text>
</comment>
<gene>
    <name evidence="1" type="ORF">EOE66_09025</name>
</gene>
<dbReference type="Proteomes" id="UP000285575">
    <property type="component" value="Unassembled WGS sequence"/>
</dbReference>
<keyword evidence="2" id="KW-1185">Reference proteome</keyword>
<dbReference type="RefSeq" id="WP_128228381.1">
    <property type="nucleotide sequence ID" value="NZ_SACR01000003.1"/>
</dbReference>
<organism evidence="1 2">
    <name type="scientific">Rubrivivax rivuli</name>
    <dbReference type="NCBI Taxonomy" id="1862385"/>
    <lineage>
        <taxon>Bacteria</taxon>
        <taxon>Pseudomonadati</taxon>
        <taxon>Pseudomonadota</taxon>
        <taxon>Betaproteobacteria</taxon>
        <taxon>Burkholderiales</taxon>
        <taxon>Sphaerotilaceae</taxon>
        <taxon>Rubrivivax</taxon>
    </lineage>
</organism>
<evidence type="ECO:0000313" key="1">
    <source>
        <dbReference type="EMBL" id="RVU46009.1"/>
    </source>
</evidence>
<name>A0A437RGX8_9BURK</name>
<proteinExistence type="predicted"/>
<sequence>MSLQPWSAVDERAIEWCVPQDESGMPDLGHFSTTVVRLGNAGCASGIAYWANVFKGQTLYIAFDWVEVRQGVPILTDPNAIVTNLKLVDEAGVEISELAHVAQITRMVHDLNWQQYAAEAAKQYRLDTVACRLTLTRQAAPPYGHERERQARELRKAA</sequence>